<accession>A0ABT6N7V3</accession>
<evidence type="ECO:0000313" key="2">
    <source>
        <dbReference type="EMBL" id="MDH7641184.1"/>
    </source>
</evidence>
<sequence length="369" mass="40362">MLEHTEIAVATYMANVAKANGVADTGKKKFTVSPAIQQKIVTRLRLTSSFLSMVNVTLVAAQEGEKLGVGATRPIAGRTNTNTPGNRRIATDPTSTTRLNTYRCEKTDSDYAFKYDKLDSWAHIPEFEKLLQEAVLTQQGIDKIMIAFNGTHVAADTDKDTYPLLQDVNVGWIQQLRTDAPERIISYGEKDPQTKDAGGNVTHTGSIIVKADGTGDYVNLDALVTDMKQLLDERTRTATDLVVILGANLAGKRTFTLVSSAGNDAEKALALDVLRGKDTIGGLPSMQVPYFPANAIMITSLKNLSIYLQIGSQRRMLRDEPDYDQLANYESFNEDYVIEDYGKIAFAENIDLEGDGEIANVPEEEGEGA</sequence>
<organism evidence="2 3">
    <name type="scientific">Sphingomonas oryzagri</name>
    <dbReference type="NCBI Taxonomy" id="3042314"/>
    <lineage>
        <taxon>Bacteria</taxon>
        <taxon>Pseudomonadati</taxon>
        <taxon>Pseudomonadota</taxon>
        <taxon>Alphaproteobacteria</taxon>
        <taxon>Sphingomonadales</taxon>
        <taxon>Sphingomonadaceae</taxon>
        <taxon>Sphingomonas</taxon>
    </lineage>
</organism>
<name>A0ABT6N7V3_9SPHN</name>
<dbReference type="RefSeq" id="WP_281046524.1">
    <property type="nucleotide sequence ID" value="NZ_JARYGZ010000007.1"/>
</dbReference>
<proteinExistence type="predicted"/>
<reference evidence="2" key="1">
    <citation type="submission" date="2023-04" db="EMBL/GenBank/DDBJ databases">
        <title>Sphingomonas sp. MAHUQ-71 isolated from rice field.</title>
        <authorList>
            <person name="Huq M.A."/>
        </authorList>
    </citation>
    <scope>NUCLEOTIDE SEQUENCE</scope>
    <source>
        <strain evidence="2">MAHUQ-71</strain>
    </source>
</reference>
<dbReference type="NCBIfam" id="TIGR01551">
    <property type="entry name" value="major_capsid_P2"/>
    <property type="match status" value="1"/>
</dbReference>
<dbReference type="EMBL" id="JARYGZ010000007">
    <property type="protein sequence ID" value="MDH7641184.1"/>
    <property type="molecule type" value="Genomic_DNA"/>
</dbReference>
<protein>
    <submittedName>
        <fullName evidence="2">Phage major capsid protein, P2 family</fullName>
    </submittedName>
</protein>
<feature type="region of interest" description="Disordered" evidence="1">
    <location>
        <begin position="73"/>
        <end position="93"/>
    </location>
</feature>
<dbReference type="InterPro" id="IPR006441">
    <property type="entry name" value="Phage_P2_GpN"/>
</dbReference>
<keyword evidence="3" id="KW-1185">Reference proteome</keyword>
<evidence type="ECO:0000313" key="3">
    <source>
        <dbReference type="Proteomes" id="UP001160625"/>
    </source>
</evidence>
<dbReference type="Pfam" id="PF05125">
    <property type="entry name" value="Phage_cap_P2"/>
    <property type="match status" value="1"/>
</dbReference>
<dbReference type="Proteomes" id="UP001160625">
    <property type="component" value="Unassembled WGS sequence"/>
</dbReference>
<evidence type="ECO:0000256" key="1">
    <source>
        <dbReference type="SAM" id="MobiDB-lite"/>
    </source>
</evidence>
<gene>
    <name evidence="2" type="ORF">QGN17_20785</name>
</gene>
<comment type="caution">
    <text evidence="2">The sequence shown here is derived from an EMBL/GenBank/DDBJ whole genome shotgun (WGS) entry which is preliminary data.</text>
</comment>